<organism evidence="1 2">
    <name type="scientific">Liparis tanakae</name>
    <name type="common">Tanaka's snailfish</name>
    <dbReference type="NCBI Taxonomy" id="230148"/>
    <lineage>
        <taxon>Eukaryota</taxon>
        <taxon>Metazoa</taxon>
        <taxon>Chordata</taxon>
        <taxon>Craniata</taxon>
        <taxon>Vertebrata</taxon>
        <taxon>Euteleostomi</taxon>
        <taxon>Actinopterygii</taxon>
        <taxon>Neopterygii</taxon>
        <taxon>Teleostei</taxon>
        <taxon>Neoteleostei</taxon>
        <taxon>Acanthomorphata</taxon>
        <taxon>Eupercaria</taxon>
        <taxon>Perciformes</taxon>
        <taxon>Cottioidei</taxon>
        <taxon>Cottales</taxon>
        <taxon>Liparidae</taxon>
        <taxon>Liparis</taxon>
    </lineage>
</organism>
<keyword evidence="2" id="KW-1185">Reference proteome</keyword>
<proteinExistence type="predicted"/>
<dbReference type="EMBL" id="SRLO01000076">
    <property type="protein sequence ID" value="TNN78082.1"/>
    <property type="molecule type" value="Genomic_DNA"/>
</dbReference>
<dbReference type="Proteomes" id="UP000314294">
    <property type="component" value="Unassembled WGS sequence"/>
</dbReference>
<name>A0A4Z2ILK7_9TELE</name>
<reference evidence="1 2" key="1">
    <citation type="submission" date="2019-03" db="EMBL/GenBank/DDBJ databases">
        <title>First draft genome of Liparis tanakae, snailfish: a comprehensive survey of snailfish specific genes.</title>
        <authorList>
            <person name="Kim W."/>
            <person name="Song I."/>
            <person name="Jeong J.-H."/>
            <person name="Kim D."/>
            <person name="Kim S."/>
            <person name="Ryu S."/>
            <person name="Song J.Y."/>
            <person name="Lee S.K."/>
        </authorList>
    </citation>
    <scope>NUCLEOTIDE SEQUENCE [LARGE SCALE GENOMIC DNA]</scope>
    <source>
        <tissue evidence="1">Muscle</tissue>
    </source>
</reference>
<evidence type="ECO:0000313" key="1">
    <source>
        <dbReference type="EMBL" id="TNN78082.1"/>
    </source>
</evidence>
<protein>
    <submittedName>
        <fullName evidence="1">Uncharacterized protein</fullName>
    </submittedName>
</protein>
<evidence type="ECO:0000313" key="2">
    <source>
        <dbReference type="Proteomes" id="UP000314294"/>
    </source>
</evidence>
<gene>
    <name evidence="1" type="ORF">EYF80_011587</name>
</gene>
<dbReference type="AlphaFoldDB" id="A0A4Z2ILK7"/>
<sequence length="83" mass="8770">MSTLNPEKVSSPFAISGGWKAGAVTTAASELRCVPMDLVCSRLPSQQDFSAQRYGRYSGNAVATISSDQELHGHGAVQSLSRV</sequence>
<comment type="caution">
    <text evidence="1">The sequence shown here is derived from an EMBL/GenBank/DDBJ whole genome shotgun (WGS) entry which is preliminary data.</text>
</comment>
<accession>A0A4Z2ILK7</accession>